<reference evidence="5" key="1">
    <citation type="submission" date="2016-06" db="EMBL/GenBank/DDBJ databases">
        <title>Complete genome sequence of Actinoalloteichus fjordicus DSM 46855 (=ADI127-17), type strain of the new species Actinoalloteichus fjordicus.</title>
        <authorList>
            <person name="Ruckert C."/>
            <person name="Nouioui I."/>
            <person name="Willmese J."/>
            <person name="van Wezel G."/>
            <person name="Klenk H.-P."/>
            <person name="Kalinowski J."/>
            <person name="Zotchev S.B."/>
        </authorList>
    </citation>
    <scope>NUCLEOTIDE SEQUENCE [LARGE SCALE GENOMIC DNA]</scope>
    <source>
        <strain evidence="5">ADI127-7</strain>
    </source>
</reference>
<proteinExistence type="predicted"/>
<keyword evidence="2" id="KW-1133">Transmembrane helix</keyword>
<organism evidence="4 5">
    <name type="scientific">Actinoalloteichus fjordicus</name>
    <dbReference type="NCBI Taxonomy" id="1612552"/>
    <lineage>
        <taxon>Bacteria</taxon>
        <taxon>Bacillati</taxon>
        <taxon>Actinomycetota</taxon>
        <taxon>Actinomycetes</taxon>
        <taxon>Pseudonocardiales</taxon>
        <taxon>Pseudonocardiaceae</taxon>
        <taxon>Actinoalloteichus</taxon>
    </lineage>
</organism>
<feature type="region of interest" description="Disordered" evidence="1">
    <location>
        <begin position="56"/>
        <end position="77"/>
    </location>
</feature>
<dbReference type="AlphaFoldDB" id="A0AAC9L9C5"/>
<dbReference type="KEGG" id="acad:UA74_03110"/>
<dbReference type="Pfam" id="PF08044">
    <property type="entry name" value="DUF1707"/>
    <property type="match status" value="1"/>
</dbReference>
<keyword evidence="5" id="KW-1185">Reference proteome</keyword>
<name>A0AAC9L9C5_9PSEU</name>
<keyword evidence="2" id="KW-0812">Transmembrane</keyword>
<evidence type="ECO:0000256" key="1">
    <source>
        <dbReference type="SAM" id="MobiDB-lite"/>
    </source>
</evidence>
<feature type="transmembrane region" description="Helical" evidence="2">
    <location>
        <begin position="86"/>
        <end position="107"/>
    </location>
</feature>
<evidence type="ECO:0000259" key="3">
    <source>
        <dbReference type="Pfam" id="PF08044"/>
    </source>
</evidence>
<evidence type="ECO:0000256" key="2">
    <source>
        <dbReference type="SAM" id="Phobius"/>
    </source>
</evidence>
<dbReference type="Proteomes" id="UP000185511">
    <property type="component" value="Chromosome"/>
</dbReference>
<dbReference type="InterPro" id="IPR012551">
    <property type="entry name" value="DUF1707_SHOCT-like"/>
</dbReference>
<protein>
    <submittedName>
        <fullName evidence="4">DUF1707 family protein</fullName>
    </submittedName>
</protein>
<gene>
    <name evidence="4" type="ORF">UA74_03110</name>
</gene>
<dbReference type="RefSeq" id="WP_075738735.1">
    <property type="nucleotide sequence ID" value="NZ_CP016076.1"/>
</dbReference>
<dbReference type="PANTHER" id="PTHR40763:SF4">
    <property type="entry name" value="DUF1707 DOMAIN-CONTAINING PROTEIN"/>
    <property type="match status" value="1"/>
</dbReference>
<feature type="region of interest" description="Disordered" evidence="1">
    <location>
        <begin position="1"/>
        <end position="21"/>
    </location>
</feature>
<dbReference type="EMBL" id="CP016076">
    <property type="protein sequence ID" value="APU12705.1"/>
    <property type="molecule type" value="Genomic_DNA"/>
</dbReference>
<evidence type="ECO:0000313" key="5">
    <source>
        <dbReference type="Proteomes" id="UP000185511"/>
    </source>
</evidence>
<feature type="transmembrane region" description="Helical" evidence="2">
    <location>
        <begin position="119"/>
        <end position="139"/>
    </location>
</feature>
<keyword evidence="2" id="KW-0472">Membrane</keyword>
<sequence>MTEPPSREEMRASDRDRKRTQEHLHWAHAEGLIDLGEFDTRVRAAWDAKTGGELAKVTRDLPPARPQGKDQAKPRRRVFSEDAGGVALRVLTIIWLSATVVNLMVWGLIDLGSFELYPWWLWVALPPGGVLGVLYATGIGRPRPE</sequence>
<accession>A0AAC9L9C5</accession>
<dbReference type="PANTHER" id="PTHR40763">
    <property type="entry name" value="MEMBRANE PROTEIN-RELATED"/>
    <property type="match status" value="1"/>
</dbReference>
<evidence type="ECO:0000313" key="4">
    <source>
        <dbReference type="EMBL" id="APU12705.1"/>
    </source>
</evidence>
<feature type="domain" description="DUF1707" evidence="3">
    <location>
        <begin position="10"/>
        <end position="62"/>
    </location>
</feature>